<evidence type="ECO:0000313" key="2">
    <source>
        <dbReference type="EMBL" id="QBZ83849.1"/>
    </source>
</evidence>
<evidence type="ECO:0000313" key="3">
    <source>
        <dbReference type="Proteomes" id="UP000296201"/>
    </source>
</evidence>
<sequence length="54" mass="6204">MWLFLGFLAFGAFIYFYGKKIEKQKEEIGIQNKPEEDDSFGYGVDPGDVATYDD</sequence>
<dbReference type="AlphaFoldDB" id="A0A4P7P1J9"/>
<evidence type="ECO:0000256" key="1">
    <source>
        <dbReference type="SAM" id="MobiDB-lite"/>
    </source>
</evidence>
<name>A0A4P7P1J9_9GAMM</name>
<accession>A0A4P7P1J9</accession>
<proteinExistence type="predicted"/>
<feature type="region of interest" description="Disordered" evidence="1">
    <location>
        <begin position="28"/>
        <end position="54"/>
    </location>
</feature>
<organism evidence="2 3">
    <name type="scientific">Hydrogenovibrio crunogenus</name>
    <dbReference type="NCBI Taxonomy" id="39765"/>
    <lineage>
        <taxon>Bacteria</taxon>
        <taxon>Pseudomonadati</taxon>
        <taxon>Pseudomonadota</taxon>
        <taxon>Gammaproteobacteria</taxon>
        <taxon>Thiotrichales</taxon>
        <taxon>Piscirickettsiaceae</taxon>
        <taxon>Hydrogenovibrio</taxon>
    </lineage>
</organism>
<reference evidence="2 3" key="1">
    <citation type="submission" date="2018-08" db="EMBL/GenBank/DDBJ databases">
        <title>Horizontal acquisition of hydrogen conversion ability and other habitat adaptations in Hydrogenovibrio crunogenus strains.</title>
        <authorList>
            <person name="Gonnella G."/>
            <person name="Adam N."/>
            <person name="Perner M."/>
        </authorList>
    </citation>
    <scope>NUCLEOTIDE SEQUENCE [LARGE SCALE GENOMIC DNA]</scope>
    <source>
        <strain evidence="2 3">SP-41</strain>
    </source>
</reference>
<dbReference type="Proteomes" id="UP000296201">
    <property type="component" value="Chromosome"/>
</dbReference>
<keyword evidence="3" id="KW-1185">Reference proteome</keyword>
<gene>
    <name evidence="2" type="ORF">GHNINEIG_01916</name>
</gene>
<protein>
    <submittedName>
        <fullName evidence="2">Uncharacterized protein</fullName>
    </submittedName>
</protein>
<dbReference type="EMBL" id="CP032096">
    <property type="protein sequence ID" value="QBZ83849.1"/>
    <property type="molecule type" value="Genomic_DNA"/>
</dbReference>
<dbReference type="RefSeq" id="WP_189636877.1">
    <property type="nucleotide sequence ID" value="NZ_CP032096.1"/>
</dbReference>